<protein>
    <submittedName>
        <fullName evidence="1">Uncharacterized protein</fullName>
    </submittedName>
</protein>
<organism evidence="1 2">
    <name type="scientific">Orientia tsutsugamushi</name>
    <name type="common">Rickettsia tsutsugamushi</name>
    <dbReference type="NCBI Taxonomy" id="784"/>
    <lineage>
        <taxon>Bacteria</taxon>
        <taxon>Pseudomonadati</taxon>
        <taxon>Pseudomonadota</taxon>
        <taxon>Alphaproteobacteria</taxon>
        <taxon>Rickettsiales</taxon>
        <taxon>Rickettsiaceae</taxon>
        <taxon>Rickettsieae</taxon>
        <taxon>Orientia</taxon>
    </lineage>
</organism>
<dbReference type="AlphaFoldDB" id="A0A2U3RCE1"/>
<name>A0A2U3RCE1_ORITS</name>
<evidence type="ECO:0000313" key="2">
    <source>
        <dbReference type="Proteomes" id="UP000244960"/>
    </source>
</evidence>
<sequence>MTNYNGQEIERGSKYTFRDDTSLLFLLIYLAKIIY</sequence>
<dbReference type="Proteomes" id="UP000244960">
    <property type="component" value="Chromosome I"/>
</dbReference>
<dbReference type="EMBL" id="LS398547">
    <property type="protein sequence ID" value="SPR10894.1"/>
    <property type="molecule type" value="Genomic_DNA"/>
</dbReference>
<reference evidence="2" key="1">
    <citation type="submission" date="2018-03" db="EMBL/GenBank/DDBJ databases">
        <authorList>
            <person name="Batty M. E."/>
            <person name="Batty M E."/>
        </authorList>
    </citation>
    <scope>NUCLEOTIDE SEQUENCE [LARGE SCALE GENOMIC DNA]</scope>
</reference>
<proteinExistence type="predicted"/>
<evidence type="ECO:0000313" key="1">
    <source>
        <dbReference type="EMBL" id="SPR10894.1"/>
    </source>
</evidence>
<accession>A0A2U3RCE1</accession>
<gene>
    <name evidence="1" type="ORF">UT176_01812</name>
</gene>